<dbReference type="Pfam" id="PF00646">
    <property type="entry name" value="F-box"/>
    <property type="match status" value="1"/>
</dbReference>
<accession>A0AAD8WUF2</accession>
<dbReference type="Proteomes" id="UP001231189">
    <property type="component" value="Unassembled WGS sequence"/>
</dbReference>
<proteinExistence type="predicted"/>
<gene>
    <name evidence="2" type="ORF">QYE76_041908</name>
</gene>
<evidence type="ECO:0000259" key="1">
    <source>
        <dbReference type="PROSITE" id="PS50181"/>
    </source>
</evidence>
<dbReference type="AlphaFoldDB" id="A0AAD8WUF2"/>
<dbReference type="PROSITE" id="PS50181">
    <property type="entry name" value="FBOX"/>
    <property type="match status" value="1"/>
</dbReference>
<sequence length="419" mass="46373">MATLVPDLPDELVHEILFRLPPDEPACLFRLSVLSNLWRSLLSDPGFHHNYRKFNRTPPMLGFIYNSEVSSVSRFVPTTGSSLPCTFDPQLADFTVCDCRHGRVLLDNGEVPMELVVWDPMTDRRKEVSDPRRSLFYLGTAVLCAVDGCDHASCHKGPFHVVFVGIDAEVGSVTAYKYSSETGEWSTPTSELSLVDEHHFVVELDLFDGLDPVDDGYLTAMHSVLVEDSLHFLLMSGPQGARVLKYDVGRHYLSLIVLPAAAAVYDRGTLLMATEDGRLGVAHLDKLSLHLWSREVGADGIAAWTEHRVINLIPFLPIGDPAIKVELIGSVEGANIIFATTALGVYAIDLKLLRSRKLCEGQDIRPLFPFMSFYNPPGIFVLWMCNLRTDVFQFPVGLVLGDGRCVKSAVAAVELRVTC</sequence>
<name>A0AAD8WUF2_LOLMU</name>
<keyword evidence="3" id="KW-1185">Reference proteome</keyword>
<organism evidence="2 3">
    <name type="scientific">Lolium multiflorum</name>
    <name type="common">Italian ryegrass</name>
    <name type="synonym">Lolium perenne subsp. multiflorum</name>
    <dbReference type="NCBI Taxonomy" id="4521"/>
    <lineage>
        <taxon>Eukaryota</taxon>
        <taxon>Viridiplantae</taxon>
        <taxon>Streptophyta</taxon>
        <taxon>Embryophyta</taxon>
        <taxon>Tracheophyta</taxon>
        <taxon>Spermatophyta</taxon>
        <taxon>Magnoliopsida</taxon>
        <taxon>Liliopsida</taxon>
        <taxon>Poales</taxon>
        <taxon>Poaceae</taxon>
        <taxon>BOP clade</taxon>
        <taxon>Pooideae</taxon>
        <taxon>Poodae</taxon>
        <taxon>Poeae</taxon>
        <taxon>Poeae Chloroplast Group 2 (Poeae type)</taxon>
        <taxon>Loliodinae</taxon>
        <taxon>Loliinae</taxon>
        <taxon>Lolium</taxon>
    </lineage>
</organism>
<dbReference type="SMART" id="SM00256">
    <property type="entry name" value="FBOX"/>
    <property type="match status" value="1"/>
</dbReference>
<evidence type="ECO:0000313" key="3">
    <source>
        <dbReference type="Proteomes" id="UP001231189"/>
    </source>
</evidence>
<dbReference type="EMBL" id="JAUUTY010000002">
    <property type="protein sequence ID" value="KAK1681060.1"/>
    <property type="molecule type" value="Genomic_DNA"/>
</dbReference>
<evidence type="ECO:0000313" key="2">
    <source>
        <dbReference type="EMBL" id="KAK1681060.1"/>
    </source>
</evidence>
<protein>
    <recommendedName>
        <fullName evidence="1">F-box domain-containing protein</fullName>
    </recommendedName>
</protein>
<comment type="caution">
    <text evidence="2">The sequence shown here is derived from an EMBL/GenBank/DDBJ whole genome shotgun (WGS) entry which is preliminary data.</text>
</comment>
<dbReference type="InterPro" id="IPR001810">
    <property type="entry name" value="F-box_dom"/>
</dbReference>
<dbReference type="PANTHER" id="PTHR32133">
    <property type="entry name" value="OS07G0120400 PROTEIN"/>
    <property type="match status" value="1"/>
</dbReference>
<dbReference type="PANTHER" id="PTHR32133:SF408">
    <property type="entry name" value="OS07G0120400 PROTEIN"/>
    <property type="match status" value="1"/>
</dbReference>
<dbReference type="InterPro" id="IPR036047">
    <property type="entry name" value="F-box-like_dom_sf"/>
</dbReference>
<reference evidence="2" key="1">
    <citation type="submission" date="2023-07" db="EMBL/GenBank/DDBJ databases">
        <title>A chromosome-level genome assembly of Lolium multiflorum.</title>
        <authorList>
            <person name="Chen Y."/>
            <person name="Copetti D."/>
            <person name="Kolliker R."/>
            <person name="Studer B."/>
        </authorList>
    </citation>
    <scope>NUCLEOTIDE SEQUENCE</scope>
    <source>
        <strain evidence="2">02402/16</strain>
        <tissue evidence="2">Leaf</tissue>
    </source>
</reference>
<feature type="domain" description="F-box" evidence="1">
    <location>
        <begin position="2"/>
        <end position="54"/>
    </location>
</feature>
<dbReference type="SUPFAM" id="SSF81383">
    <property type="entry name" value="F-box domain"/>
    <property type="match status" value="1"/>
</dbReference>